<sequence length="137" mass="13338">MAVGGAGFAQDPCGFFDLGLLVGGELGELFVHLFGDFGVCVDLVGEVAGDEAGGVQRVSGLAVGAQLVEVFFDGGQLGGVGAIEAAAGALEAQRAALAAGFDVGRLGAVAVGNGHGSCLVGGGRGHGRWMTGAIDHV</sequence>
<evidence type="ECO:0000313" key="1">
    <source>
        <dbReference type="EMBL" id="MDT3727648.1"/>
    </source>
</evidence>
<keyword evidence="2" id="KW-1185">Reference proteome</keyword>
<dbReference type="Proteomes" id="UP001181313">
    <property type="component" value="Unassembled WGS sequence"/>
</dbReference>
<protein>
    <submittedName>
        <fullName evidence="1">Uncharacterized protein</fullName>
    </submittedName>
</protein>
<organism evidence="1 2">
    <name type="scientific">Streptomyces althioticus subsp. attaecolombicae</name>
    <dbReference type="NCBI Taxonomy" id="3075534"/>
    <lineage>
        <taxon>Bacteria</taxon>
        <taxon>Bacillati</taxon>
        <taxon>Actinomycetota</taxon>
        <taxon>Actinomycetes</taxon>
        <taxon>Kitasatosporales</taxon>
        <taxon>Streptomycetaceae</taxon>
        <taxon>Streptomyces</taxon>
        <taxon>Streptomyces althioticus group</taxon>
    </lineage>
</organism>
<accession>A0ABU3I3Y0</accession>
<proteinExistence type="predicted"/>
<gene>
    <name evidence="1" type="ORF">ROS62_23300</name>
</gene>
<comment type="caution">
    <text evidence="1">The sequence shown here is derived from an EMBL/GenBank/DDBJ whole genome shotgun (WGS) entry which is preliminary data.</text>
</comment>
<dbReference type="RefSeq" id="WP_337675049.1">
    <property type="nucleotide sequence ID" value="NZ_JAVSGH010000033.1"/>
</dbReference>
<reference evidence="1" key="1">
    <citation type="submission" date="2024-05" db="EMBL/GenBank/DDBJ databases">
        <title>30 novel species of actinomycetes from the DSMZ collection.</title>
        <authorList>
            <person name="Nouioui I."/>
        </authorList>
    </citation>
    <scope>NUCLEOTIDE SEQUENCE</scope>
    <source>
        <strain evidence="1">DSM 41972</strain>
    </source>
</reference>
<name>A0ABU3I3Y0_9ACTN</name>
<dbReference type="EMBL" id="JAVSGH010000033">
    <property type="protein sequence ID" value="MDT3727648.1"/>
    <property type="molecule type" value="Genomic_DNA"/>
</dbReference>
<evidence type="ECO:0000313" key="2">
    <source>
        <dbReference type="Proteomes" id="UP001181313"/>
    </source>
</evidence>